<sequence length="256" mass="28272">MYYARKAEPRSSKLLYERELAERHKRHKDRLRRMKPSVDNKPPKRFVHLERNLKKEQMQEDRFAQIEHENRLLLHRMSEIMNRRTLDNTSSEAKFGRSLNRDARKKELHRITAENQAILRRIQGAEPVYNHWKWEEEGIKHAKLVDSICEFPAARRSRTSRPHAAAAAASMSTGMLPPVRGSRAGGSASEAALPMRHDYGGARGGSASAADLGMGAYPSRSLGGSAAGADAGAAAAGAGAYGDADYGADFGAGDDY</sequence>
<dbReference type="EMBL" id="VLTL01000009">
    <property type="protein sequence ID" value="KAA0171064.1"/>
    <property type="molecule type" value="Genomic_DNA"/>
</dbReference>
<comment type="caution">
    <text evidence="3">The sequence shown here is derived from an EMBL/GenBank/DDBJ whole genome shotgun (WGS) entry which is preliminary data.</text>
</comment>
<dbReference type="Proteomes" id="UP000325113">
    <property type="component" value="Unassembled WGS sequence"/>
</dbReference>
<evidence type="ECO:0000313" key="5">
    <source>
        <dbReference type="Proteomes" id="UP000324907"/>
    </source>
</evidence>
<evidence type="ECO:0000313" key="4">
    <source>
        <dbReference type="EMBL" id="KAA0171064.1"/>
    </source>
</evidence>
<organism evidence="3 6">
    <name type="scientific">Cafeteria roenbergensis</name>
    <name type="common">Marine flagellate</name>
    <dbReference type="NCBI Taxonomy" id="33653"/>
    <lineage>
        <taxon>Eukaryota</taxon>
        <taxon>Sar</taxon>
        <taxon>Stramenopiles</taxon>
        <taxon>Bigyra</taxon>
        <taxon>Opalozoa</taxon>
        <taxon>Bicosoecida</taxon>
        <taxon>Cafeteriaceae</taxon>
        <taxon>Cafeteria</taxon>
    </lineage>
</organism>
<dbReference type="AlphaFoldDB" id="A0A5A8D2N2"/>
<proteinExistence type="inferred from homology"/>
<dbReference type="PANTHER" id="PTHR33768">
    <property type="entry name" value="MIP11318P"/>
    <property type="match status" value="1"/>
</dbReference>
<feature type="compositionally biased region" description="Low complexity" evidence="2">
    <location>
        <begin position="180"/>
        <end position="189"/>
    </location>
</feature>
<evidence type="ECO:0008006" key="7">
    <source>
        <dbReference type="Google" id="ProtNLM"/>
    </source>
</evidence>
<feature type="region of interest" description="Disordered" evidence="2">
    <location>
        <begin position="165"/>
        <end position="189"/>
    </location>
</feature>
<reference evidence="5 6" key="1">
    <citation type="submission" date="2019-07" db="EMBL/GenBank/DDBJ databases">
        <title>Genomes of Cafeteria roenbergensis.</title>
        <authorList>
            <person name="Fischer M.G."/>
            <person name="Hackl T."/>
            <person name="Roman M."/>
        </authorList>
    </citation>
    <scope>NUCLEOTIDE SEQUENCE [LARGE SCALE GENOMIC DNA]</scope>
    <source>
        <strain evidence="3 6">Cflag</strain>
        <strain evidence="4 5">RCC970-E3</strain>
    </source>
</reference>
<evidence type="ECO:0000256" key="2">
    <source>
        <dbReference type="SAM" id="MobiDB-lite"/>
    </source>
</evidence>
<evidence type="ECO:0000313" key="3">
    <source>
        <dbReference type="EMBL" id="KAA0158600.1"/>
    </source>
</evidence>
<dbReference type="Proteomes" id="UP000324907">
    <property type="component" value="Unassembled WGS sequence"/>
</dbReference>
<evidence type="ECO:0000256" key="1">
    <source>
        <dbReference type="ARBA" id="ARBA00008315"/>
    </source>
</evidence>
<evidence type="ECO:0000313" key="6">
    <source>
        <dbReference type="Proteomes" id="UP000325113"/>
    </source>
</evidence>
<comment type="similarity">
    <text evidence="1">Belongs to the CFAP97 family.</text>
</comment>
<dbReference type="PANTHER" id="PTHR33768:SF3">
    <property type="entry name" value="MIP11318P"/>
    <property type="match status" value="1"/>
</dbReference>
<name>A0A5A8D2N2_CAFRO</name>
<accession>A0A5A8D2N2</accession>
<protein>
    <recommendedName>
        <fullName evidence="7">Cilia- and flagella-associated protein 97</fullName>
    </recommendedName>
</protein>
<gene>
    <name evidence="4" type="ORF">FNF28_01069</name>
    <name evidence="3" type="ORF">FNF31_05351</name>
</gene>
<dbReference type="EMBL" id="VLTM01000065">
    <property type="protein sequence ID" value="KAA0158600.1"/>
    <property type="molecule type" value="Genomic_DNA"/>
</dbReference>
<dbReference type="Pfam" id="PF13879">
    <property type="entry name" value="Hmw_CFAP97"/>
    <property type="match status" value="1"/>
</dbReference>
<dbReference type="InterPro" id="IPR029488">
    <property type="entry name" value="Hmw/CFAP97"/>
</dbReference>
<dbReference type="InterPro" id="IPR038792">
    <property type="entry name" value="CFAP97D1/2"/>
</dbReference>